<dbReference type="EMBL" id="CP014544">
    <property type="protein sequence ID" value="AMO68183.1"/>
    <property type="molecule type" value="Genomic_DNA"/>
</dbReference>
<reference evidence="2 3" key="1">
    <citation type="submission" date="2015-12" db="EMBL/GenBank/DDBJ databases">
        <authorList>
            <person name="Shamseldin A."/>
            <person name="Moawad H."/>
            <person name="Abd El-Rahim W.M."/>
            <person name="Sadowsky M.J."/>
        </authorList>
    </citation>
    <scope>NUCLEOTIDE SEQUENCE [LARGE SCALE GENOMIC DNA]</scope>
    <source>
        <strain evidence="2 3">SM2</strain>
    </source>
</reference>
<dbReference type="PIRSF" id="PIRSF029548">
    <property type="entry name" value="UCP029548"/>
    <property type="match status" value="1"/>
</dbReference>
<evidence type="ECO:0000313" key="2">
    <source>
        <dbReference type="EMBL" id="AMO68183.1"/>
    </source>
</evidence>
<dbReference type="Gene3D" id="3.30.750.24">
    <property type="entry name" value="STAS domain"/>
    <property type="match status" value="1"/>
</dbReference>
<protein>
    <submittedName>
        <fullName evidence="2">Anti-anti-sigma factor</fullName>
    </submittedName>
</protein>
<dbReference type="KEGG" id="zal:AZF00_07645"/>
<dbReference type="SUPFAM" id="SSF52091">
    <property type="entry name" value="SpoIIaa-like"/>
    <property type="match status" value="1"/>
</dbReference>
<dbReference type="PROSITE" id="PS50801">
    <property type="entry name" value="STAS"/>
    <property type="match status" value="1"/>
</dbReference>
<dbReference type="RefSeq" id="WP_008247574.1">
    <property type="nucleotide sequence ID" value="NZ_CP014544.1"/>
</dbReference>
<organism evidence="2 3">
    <name type="scientific">Zhongshania aliphaticivorans</name>
    <dbReference type="NCBI Taxonomy" id="1470434"/>
    <lineage>
        <taxon>Bacteria</taxon>
        <taxon>Pseudomonadati</taxon>
        <taxon>Pseudomonadota</taxon>
        <taxon>Gammaproteobacteria</taxon>
        <taxon>Cellvibrionales</taxon>
        <taxon>Spongiibacteraceae</taxon>
        <taxon>Zhongshania</taxon>
    </lineage>
</organism>
<dbReference type="Proteomes" id="UP000074119">
    <property type="component" value="Chromosome"/>
</dbReference>
<evidence type="ECO:0000313" key="3">
    <source>
        <dbReference type="Proteomes" id="UP000074119"/>
    </source>
</evidence>
<proteinExistence type="predicted"/>
<dbReference type="AlphaFoldDB" id="A0A127M4M6"/>
<accession>A0A127M4M6</accession>
<dbReference type="CDD" id="cd07043">
    <property type="entry name" value="STAS_anti-anti-sigma_factors"/>
    <property type="match status" value="1"/>
</dbReference>
<dbReference type="InterPro" id="IPR014557">
    <property type="entry name" value="UCP029548_STAS-type"/>
</dbReference>
<name>A0A127M4M6_9GAMM</name>
<dbReference type="InterPro" id="IPR036513">
    <property type="entry name" value="STAS_dom_sf"/>
</dbReference>
<evidence type="ECO:0000259" key="1">
    <source>
        <dbReference type="PROSITE" id="PS50801"/>
    </source>
</evidence>
<dbReference type="PANTHER" id="PTHR33495">
    <property type="entry name" value="ANTI-SIGMA FACTOR ANTAGONIST TM_1081-RELATED-RELATED"/>
    <property type="match status" value="1"/>
</dbReference>
<dbReference type="PANTHER" id="PTHR33495:SF2">
    <property type="entry name" value="ANTI-SIGMA FACTOR ANTAGONIST TM_1081-RELATED"/>
    <property type="match status" value="1"/>
</dbReference>
<dbReference type="InterPro" id="IPR002645">
    <property type="entry name" value="STAS_dom"/>
</dbReference>
<gene>
    <name evidence="2" type="ORF">AZF00_07645</name>
</gene>
<sequence>MQPGRILVAGQDGAFVIKLVGDVRLTLCTTLDEFFDEMFSVEGFASVVVDLSDAINVDSTTLGLLAKLAIKAKEKFQFVPLILSTNPDITRVLQSMGFDRVFRIRQEPLLNDEDLGELPVLDASEEGVRERVLEAHRTLMGLSESNHAKFRELVSLLEGQCF</sequence>
<feature type="domain" description="STAS" evidence="1">
    <location>
        <begin position="4"/>
        <end position="131"/>
    </location>
</feature>
<dbReference type="GO" id="GO:0043856">
    <property type="term" value="F:anti-sigma factor antagonist activity"/>
    <property type="evidence" value="ECO:0007669"/>
    <property type="project" value="TreeGrafter"/>
</dbReference>
<dbReference type="Pfam" id="PF01740">
    <property type="entry name" value="STAS"/>
    <property type="match status" value="1"/>
</dbReference>
<dbReference type="STRING" id="1470434.AZF00_07645"/>